<dbReference type="CDD" id="cd03062">
    <property type="entry name" value="TRX_Fd_Sucrase"/>
    <property type="match status" value="1"/>
</dbReference>
<feature type="compositionally biased region" description="Polar residues" evidence="1">
    <location>
        <begin position="137"/>
        <end position="146"/>
    </location>
</feature>
<reference evidence="2" key="1">
    <citation type="journal article" date="2023" name="PhytoFront">
        <title>Draft Genome Resources of Seven Strains of Tilletia horrida, Causal Agent of Kernel Smut of Rice.</title>
        <authorList>
            <person name="Khanal S."/>
            <person name="Antony Babu S."/>
            <person name="Zhou X.G."/>
        </authorList>
    </citation>
    <scope>NUCLEOTIDE SEQUENCE</scope>
    <source>
        <strain evidence="2">TX6</strain>
    </source>
</reference>
<gene>
    <name evidence="2" type="ORF">OC846_006140</name>
</gene>
<dbReference type="Proteomes" id="UP001176517">
    <property type="component" value="Unassembled WGS sequence"/>
</dbReference>
<organism evidence="2 3">
    <name type="scientific">Tilletia horrida</name>
    <dbReference type="NCBI Taxonomy" id="155126"/>
    <lineage>
        <taxon>Eukaryota</taxon>
        <taxon>Fungi</taxon>
        <taxon>Dikarya</taxon>
        <taxon>Basidiomycota</taxon>
        <taxon>Ustilaginomycotina</taxon>
        <taxon>Exobasidiomycetes</taxon>
        <taxon>Tilletiales</taxon>
        <taxon>Tilletiaceae</taxon>
        <taxon>Tilletia</taxon>
    </lineage>
</organism>
<dbReference type="EMBL" id="JAPDMZ010000293">
    <property type="protein sequence ID" value="KAK0544264.1"/>
    <property type="molecule type" value="Genomic_DNA"/>
</dbReference>
<dbReference type="PANTHER" id="PTHR31902">
    <property type="entry name" value="ACTIN PATCHES DISTAL PROTEIN 1"/>
    <property type="match status" value="1"/>
</dbReference>
<name>A0AAN6GJF2_9BASI</name>
<proteinExistence type="predicted"/>
<dbReference type="InterPro" id="IPR009737">
    <property type="entry name" value="Aim32/Apd1-like"/>
</dbReference>
<protein>
    <submittedName>
        <fullName evidence="2">Uncharacterized protein</fullName>
    </submittedName>
</protein>
<dbReference type="AlphaFoldDB" id="A0AAN6GJF2"/>
<accession>A0AAN6GJF2</accession>
<dbReference type="PANTHER" id="PTHR31902:SF14">
    <property type="entry name" value="ACTIN PATCHES DISTAL PROTEIN 1"/>
    <property type="match status" value="1"/>
</dbReference>
<dbReference type="Pfam" id="PF06999">
    <property type="entry name" value="Suc_Fer-like"/>
    <property type="match status" value="1"/>
</dbReference>
<feature type="region of interest" description="Disordered" evidence="1">
    <location>
        <begin position="128"/>
        <end position="154"/>
    </location>
</feature>
<comment type="caution">
    <text evidence="2">The sequence shown here is derived from an EMBL/GenBank/DDBJ whole genome shotgun (WGS) entry which is preliminary data.</text>
</comment>
<keyword evidence="3" id="KW-1185">Reference proteome</keyword>
<evidence type="ECO:0000313" key="3">
    <source>
        <dbReference type="Proteomes" id="UP001176517"/>
    </source>
</evidence>
<evidence type="ECO:0000256" key="1">
    <source>
        <dbReference type="SAM" id="MobiDB-lite"/>
    </source>
</evidence>
<dbReference type="Gene3D" id="3.40.30.10">
    <property type="entry name" value="Glutaredoxin"/>
    <property type="match status" value="1"/>
</dbReference>
<feature type="region of interest" description="Disordered" evidence="1">
    <location>
        <begin position="289"/>
        <end position="334"/>
    </location>
</feature>
<sequence>MFSKMAAAVDRKRAKILGSEKLASLSPQDETALRNVGVPFCAHQQACEDCPESCADGEDSGSPEYLSESQVRIWAKQDIDLSDVSLLSIARPDPFRTHALISTNGKTDWVREVSEESGSLAEQFRAFAEADKESDSSSKGTKNNGASPKLPDGVWEGSSASRVVFHNSSHFSTSSDNANEDGASNHTLMLFPSFQLLTNIPAPSKAGTKGGNDKVLRAIWDLYLRGDAERVGEEERELIRKQGVRRWALPYRAVVLLCSHKKRDARCAIAANLFASALRHHAEEAGWSVDERNDSSSVIGHDSSSDTDWGALPPNDDGRKWRAQAAEGKGPDDEGAGTLGIFKISHIGGHKYSGNVIIYFPSGAGVWYGRVSPVRDSKLVFEKTIVQGFVIPEFLRAGINLVRSSMSEEDELVSGTKEMMLGKQALPKGSLVRW</sequence>
<evidence type="ECO:0000313" key="2">
    <source>
        <dbReference type="EMBL" id="KAK0544264.1"/>
    </source>
</evidence>